<feature type="region of interest" description="Disordered" evidence="1">
    <location>
        <begin position="18"/>
        <end position="44"/>
    </location>
</feature>
<evidence type="ECO:0000256" key="1">
    <source>
        <dbReference type="SAM" id="MobiDB-lite"/>
    </source>
</evidence>
<feature type="region of interest" description="Disordered" evidence="1">
    <location>
        <begin position="102"/>
        <end position="121"/>
    </location>
</feature>
<organism evidence="2 3">
    <name type="scientific">Streptomyces daghestanicus</name>
    <dbReference type="NCBI Taxonomy" id="66885"/>
    <lineage>
        <taxon>Bacteria</taxon>
        <taxon>Bacillati</taxon>
        <taxon>Actinomycetota</taxon>
        <taxon>Actinomycetes</taxon>
        <taxon>Kitasatosporales</taxon>
        <taxon>Streptomycetaceae</taxon>
        <taxon>Streptomyces</taxon>
    </lineage>
</organism>
<gene>
    <name evidence="2" type="ORF">Sdagh_67350</name>
</gene>
<evidence type="ECO:0000313" key="3">
    <source>
        <dbReference type="Proteomes" id="UP001052655"/>
    </source>
</evidence>
<dbReference type="EMBL" id="BNDX01000018">
    <property type="protein sequence ID" value="GHI35005.1"/>
    <property type="molecule type" value="Genomic_DNA"/>
</dbReference>
<protein>
    <submittedName>
        <fullName evidence="2">Uncharacterized protein</fullName>
    </submittedName>
</protein>
<accession>A0ABQ3QCP0</accession>
<reference evidence="2" key="1">
    <citation type="submission" date="2024-05" db="EMBL/GenBank/DDBJ databases">
        <title>Whole genome shotgun sequence of Streptomyces daghestanicus NBRC 12762.</title>
        <authorList>
            <person name="Komaki H."/>
            <person name="Tamura T."/>
        </authorList>
    </citation>
    <scope>NUCLEOTIDE SEQUENCE</scope>
    <source>
        <strain evidence="2">NBRC 12762</strain>
    </source>
</reference>
<sequence>MVGHVSVGHGVQALVCHRARRGRQRPEANTAGRRLVHPPRDGAGIERAERVDDALEFGPHLTVEAGEDFARTPVARAVRAHAPMEEAGDNSTVYAGLLRAGVFGPAGPARPSPVRRSAEIR</sequence>
<comment type="caution">
    <text evidence="2">The sequence shown here is derived from an EMBL/GenBank/DDBJ whole genome shotgun (WGS) entry which is preliminary data.</text>
</comment>
<evidence type="ECO:0000313" key="2">
    <source>
        <dbReference type="EMBL" id="GHI35005.1"/>
    </source>
</evidence>
<keyword evidence="3" id="KW-1185">Reference proteome</keyword>
<proteinExistence type="predicted"/>
<name>A0ABQ3QCP0_9ACTN</name>
<dbReference type="Proteomes" id="UP001052655">
    <property type="component" value="Unassembled WGS sequence"/>
</dbReference>